<dbReference type="Proteomes" id="UP000192478">
    <property type="component" value="Chromosome"/>
</dbReference>
<evidence type="ECO:0008006" key="5">
    <source>
        <dbReference type="Google" id="ProtNLM"/>
    </source>
</evidence>
<reference evidence="1 3" key="1">
    <citation type="submission" date="2016-10" db="EMBL/GenBank/DDBJ databases">
        <title>Complete Genome Sequence of Acetogen Clostridium formicoaceticum ATCC 27076.</title>
        <authorList>
            <person name="Bao T."/>
            <person name="Cheng C."/>
            <person name="Zhao J."/>
            <person name="Yang S.-T."/>
            <person name="Wang J."/>
            <person name="Wang M."/>
        </authorList>
    </citation>
    <scope>NUCLEOTIDE SEQUENCE [LARGE SCALE GENOMIC DNA]</scope>
    <source>
        <strain evidence="1 3">ATCC 27076</strain>
    </source>
</reference>
<dbReference type="RefSeq" id="WP_070970187.1">
    <property type="nucleotide sequence ID" value="NZ_CP017603.1"/>
</dbReference>
<dbReference type="Pfam" id="PF09956">
    <property type="entry name" value="Phage_cement_2"/>
    <property type="match status" value="1"/>
</dbReference>
<evidence type="ECO:0000313" key="1">
    <source>
        <dbReference type="EMBL" id="AOY77198.1"/>
    </source>
</evidence>
<sequence>MAFKGQPTPSTITPINRAKISDGKGLQVTVPENTTVVAQTFVLLDGFFGVAMESAKTEAGETAAIGLNIEQAEYETDQITAADAFNKGDLVYYKASTKKLTTNPGTTETPNRLVGKVTNKKDASNVIHFILLPQQV</sequence>
<name>A0AAC9RLF1_9CLOT</name>
<dbReference type="KEGG" id="cfm:BJL90_15885"/>
<keyword evidence="3" id="KW-1185">Reference proteome</keyword>
<evidence type="ECO:0000313" key="4">
    <source>
        <dbReference type="Proteomes" id="UP000192478"/>
    </source>
</evidence>
<protein>
    <recommendedName>
        <fullName evidence="5">DUF2190 domain-containing protein</fullName>
    </recommendedName>
</protein>
<reference evidence="2 4" key="2">
    <citation type="submission" date="2017-03" db="EMBL/GenBank/DDBJ databases">
        <title>Complete sequence of Clostridium formicaceticum DSM 92.</title>
        <authorList>
            <person name="Poehlein A."/>
            <person name="Karl M."/>
            <person name="Bengelsdorf F.R."/>
            <person name="Duerre P."/>
            <person name="Daniel R."/>
        </authorList>
    </citation>
    <scope>NUCLEOTIDE SEQUENCE [LARGE SCALE GENOMIC DNA]</scope>
    <source>
        <strain evidence="2 4">DSM 92</strain>
    </source>
</reference>
<dbReference type="AlphaFoldDB" id="A0AAC9RLF1"/>
<dbReference type="InterPro" id="IPR011231">
    <property type="entry name" value="Phage_VT1-Sakai_H0018"/>
</dbReference>
<accession>A0AAC9RLF1</accession>
<gene>
    <name evidence="1" type="ORF">BJL90_15885</name>
    <name evidence="2" type="ORF">CLFO_21220</name>
</gene>
<evidence type="ECO:0000313" key="2">
    <source>
        <dbReference type="EMBL" id="ARE87722.1"/>
    </source>
</evidence>
<proteinExistence type="predicted"/>
<evidence type="ECO:0000313" key="3">
    <source>
        <dbReference type="Proteomes" id="UP000177894"/>
    </source>
</evidence>
<organism evidence="2 4">
    <name type="scientific">Clostridium formicaceticum</name>
    <dbReference type="NCBI Taxonomy" id="1497"/>
    <lineage>
        <taxon>Bacteria</taxon>
        <taxon>Bacillati</taxon>
        <taxon>Bacillota</taxon>
        <taxon>Clostridia</taxon>
        <taxon>Eubacteriales</taxon>
        <taxon>Clostridiaceae</taxon>
        <taxon>Clostridium</taxon>
    </lineage>
</organism>
<dbReference type="EMBL" id="CP020559">
    <property type="protein sequence ID" value="ARE87722.1"/>
    <property type="molecule type" value="Genomic_DNA"/>
</dbReference>
<dbReference type="EMBL" id="CP017603">
    <property type="protein sequence ID" value="AOY77198.1"/>
    <property type="molecule type" value="Genomic_DNA"/>
</dbReference>
<dbReference type="Proteomes" id="UP000177894">
    <property type="component" value="Chromosome"/>
</dbReference>